<name>A0AAW0KW65_QUESU</name>
<keyword evidence="3" id="KW-0862">Zinc</keyword>
<dbReference type="Proteomes" id="UP000237347">
    <property type="component" value="Unassembled WGS sequence"/>
</dbReference>
<dbReference type="InterPro" id="IPR006564">
    <property type="entry name" value="Znf_PMZ"/>
</dbReference>
<keyword evidence="2 4" id="KW-0863">Zinc-finger</keyword>
<evidence type="ECO:0000259" key="5">
    <source>
        <dbReference type="PROSITE" id="PS50966"/>
    </source>
</evidence>
<evidence type="ECO:0000256" key="1">
    <source>
        <dbReference type="ARBA" id="ARBA00022723"/>
    </source>
</evidence>
<dbReference type="SMART" id="SM00575">
    <property type="entry name" value="ZnF_PMZ"/>
    <property type="match status" value="1"/>
</dbReference>
<gene>
    <name evidence="6" type="ORF">CFP56_012063</name>
</gene>
<dbReference type="AlphaFoldDB" id="A0AAW0KW65"/>
<feature type="domain" description="SWIM-type" evidence="5">
    <location>
        <begin position="19"/>
        <end position="69"/>
    </location>
</feature>
<comment type="caution">
    <text evidence="6">The sequence shown here is derived from an EMBL/GenBank/DDBJ whole genome shotgun (WGS) entry which is preliminary data.</text>
</comment>
<organism evidence="6 7">
    <name type="scientific">Quercus suber</name>
    <name type="common">Cork oak</name>
    <dbReference type="NCBI Taxonomy" id="58331"/>
    <lineage>
        <taxon>Eukaryota</taxon>
        <taxon>Viridiplantae</taxon>
        <taxon>Streptophyta</taxon>
        <taxon>Embryophyta</taxon>
        <taxon>Tracheophyta</taxon>
        <taxon>Spermatophyta</taxon>
        <taxon>Magnoliopsida</taxon>
        <taxon>eudicotyledons</taxon>
        <taxon>Gunneridae</taxon>
        <taxon>Pentapetalae</taxon>
        <taxon>rosids</taxon>
        <taxon>fabids</taxon>
        <taxon>Fagales</taxon>
        <taxon>Fagaceae</taxon>
        <taxon>Quercus</taxon>
    </lineage>
</organism>
<reference evidence="6 7" key="1">
    <citation type="journal article" date="2018" name="Sci. Data">
        <title>The draft genome sequence of cork oak.</title>
        <authorList>
            <person name="Ramos A.M."/>
            <person name="Usie A."/>
            <person name="Barbosa P."/>
            <person name="Barros P.M."/>
            <person name="Capote T."/>
            <person name="Chaves I."/>
            <person name="Simoes F."/>
            <person name="Abreu I."/>
            <person name="Carrasquinho I."/>
            <person name="Faro C."/>
            <person name="Guimaraes J.B."/>
            <person name="Mendonca D."/>
            <person name="Nobrega F."/>
            <person name="Rodrigues L."/>
            <person name="Saibo N.J.M."/>
            <person name="Varela M.C."/>
            <person name="Egas C."/>
            <person name="Matos J."/>
            <person name="Miguel C.M."/>
            <person name="Oliveira M.M."/>
            <person name="Ricardo C.P."/>
            <person name="Goncalves S."/>
        </authorList>
    </citation>
    <scope>NUCLEOTIDE SEQUENCE [LARGE SCALE GENOMIC DNA]</scope>
    <source>
        <strain evidence="7">cv. HL8</strain>
    </source>
</reference>
<dbReference type="InterPro" id="IPR031660">
    <property type="entry name" value="TOPRIM_C"/>
</dbReference>
<dbReference type="Pfam" id="PF16898">
    <property type="entry name" value="TOPRIM_C"/>
    <property type="match status" value="1"/>
</dbReference>
<keyword evidence="1" id="KW-0479">Metal-binding</keyword>
<proteinExistence type="predicted"/>
<keyword evidence="7" id="KW-1185">Reference proteome</keyword>
<dbReference type="InterPro" id="IPR007527">
    <property type="entry name" value="Znf_SWIM"/>
</dbReference>
<evidence type="ECO:0000256" key="4">
    <source>
        <dbReference type="PROSITE-ProRule" id="PRU00325"/>
    </source>
</evidence>
<dbReference type="GO" id="GO:0008270">
    <property type="term" value="F:zinc ion binding"/>
    <property type="evidence" value="ECO:0007669"/>
    <property type="project" value="UniProtKB-KW"/>
</dbReference>
<evidence type="ECO:0000256" key="2">
    <source>
        <dbReference type="ARBA" id="ARBA00022771"/>
    </source>
</evidence>
<sequence length="220" mass="24807">MSRNLGHTLRHFNHETGVYQVVTPYNDHRGGGGNHSHEVHVFAMKCGCGKWQNLKIPCSHAITVLKALHRDATSYIDPCYSLSNAIHTYSHHFVVPKSESLWRDVRGARWVPDPQLLRAKGRPVKSRLRNEMDGVRREGEAGGKIRLEGDSTEAAMRTVSSEGITAEAVPFPVGLQQVATHKNGTQLSFYTMPEYESWKHNLTGQCKWVSIKYYKGLLEI</sequence>
<evidence type="ECO:0000256" key="3">
    <source>
        <dbReference type="ARBA" id="ARBA00022833"/>
    </source>
</evidence>
<dbReference type="PROSITE" id="PS50966">
    <property type="entry name" value="ZF_SWIM"/>
    <property type="match status" value="1"/>
</dbReference>
<evidence type="ECO:0000313" key="7">
    <source>
        <dbReference type="Proteomes" id="UP000237347"/>
    </source>
</evidence>
<evidence type="ECO:0000313" key="6">
    <source>
        <dbReference type="EMBL" id="KAK7843710.1"/>
    </source>
</evidence>
<protein>
    <recommendedName>
        <fullName evidence="5">SWIM-type domain-containing protein</fullName>
    </recommendedName>
</protein>
<dbReference type="Pfam" id="PF04434">
    <property type="entry name" value="SWIM"/>
    <property type="match status" value="1"/>
</dbReference>
<accession>A0AAW0KW65</accession>
<dbReference type="Gene3D" id="3.30.1490.30">
    <property type="match status" value="1"/>
</dbReference>
<dbReference type="EMBL" id="PKMF04000198">
    <property type="protein sequence ID" value="KAK7843710.1"/>
    <property type="molecule type" value="Genomic_DNA"/>
</dbReference>